<evidence type="ECO:0000259" key="6">
    <source>
        <dbReference type="PROSITE" id="PS51007"/>
    </source>
</evidence>
<dbReference type="AlphaFoldDB" id="A0A370NVQ7"/>
<keyword evidence="3 4" id="KW-0408">Iron</keyword>
<proteinExistence type="predicted"/>
<evidence type="ECO:0000256" key="2">
    <source>
        <dbReference type="ARBA" id="ARBA00022723"/>
    </source>
</evidence>
<evidence type="ECO:0000256" key="4">
    <source>
        <dbReference type="PROSITE-ProRule" id="PRU00433"/>
    </source>
</evidence>
<dbReference type="GO" id="GO:0046872">
    <property type="term" value="F:metal ion binding"/>
    <property type="evidence" value="ECO:0007669"/>
    <property type="project" value="UniProtKB-KW"/>
</dbReference>
<feature type="transmembrane region" description="Helical" evidence="5">
    <location>
        <begin position="175"/>
        <end position="197"/>
    </location>
</feature>
<keyword evidence="2 4" id="KW-0479">Metal-binding</keyword>
<dbReference type="PROSITE" id="PS51007">
    <property type="entry name" value="CYTC"/>
    <property type="match status" value="1"/>
</dbReference>
<keyword evidence="5" id="KW-0812">Transmembrane</keyword>
<reference evidence="8" key="1">
    <citation type="submission" date="2018-06" db="EMBL/GenBank/DDBJ databases">
        <authorList>
            <person name="Feng T."/>
            <person name="Jeon C.O."/>
        </authorList>
    </citation>
    <scope>NUCLEOTIDE SEQUENCE [LARGE SCALE GENOMIC DNA]</scope>
    <source>
        <strain evidence="8">S23</strain>
    </source>
</reference>
<keyword evidence="1 4" id="KW-0349">Heme</keyword>
<feature type="transmembrane region" description="Helical" evidence="5">
    <location>
        <begin position="280"/>
        <end position="299"/>
    </location>
</feature>
<dbReference type="GO" id="GO:0009055">
    <property type="term" value="F:electron transfer activity"/>
    <property type="evidence" value="ECO:0007669"/>
    <property type="project" value="InterPro"/>
</dbReference>
<keyword evidence="8" id="KW-1185">Reference proteome</keyword>
<dbReference type="InterPro" id="IPR036909">
    <property type="entry name" value="Cyt_c-like_dom_sf"/>
</dbReference>
<evidence type="ECO:0000256" key="5">
    <source>
        <dbReference type="SAM" id="Phobius"/>
    </source>
</evidence>
<dbReference type="Proteomes" id="UP000255165">
    <property type="component" value="Unassembled WGS sequence"/>
</dbReference>
<name>A0A370NVQ7_9BURK</name>
<accession>A0A370NVQ7</accession>
<evidence type="ECO:0000256" key="3">
    <source>
        <dbReference type="ARBA" id="ARBA00023004"/>
    </source>
</evidence>
<dbReference type="InterPro" id="IPR010389">
    <property type="entry name" value="Urate_ox_N"/>
</dbReference>
<evidence type="ECO:0000313" key="7">
    <source>
        <dbReference type="EMBL" id="RDK09598.1"/>
    </source>
</evidence>
<feature type="transmembrane region" description="Helical" evidence="5">
    <location>
        <begin position="12"/>
        <end position="33"/>
    </location>
</feature>
<feature type="transmembrane region" description="Helical" evidence="5">
    <location>
        <begin position="252"/>
        <end position="273"/>
    </location>
</feature>
<gene>
    <name evidence="7" type="ORF">DN412_14770</name>
</gene>
<dbReference type="RefSeq" id="WP_115212313.1">
    <property type="nucleotide sequence ID" value="NZ_QKWJ01000015.1"/>
</dbReference>
<protein>
    <recommendedName>
        <fullName evidence="6">Cytochrome c domain-containing protein</fullName>
    </recommendedName>
</protein>
<feature type="transmembrane region" description="Helical" evidence="5">
    <location>
        <begin position="123"/>
        <end position="146"/>
    </location>
</feature>
<dbReference type="EMBL" id="QKWJ01000015">
    <property type="protein sequence ID" value="RDK09598.1"/>
    <property type="molecule type" value="Genomic_DNA"/>
</dbReference>
<comment type="caution">
    <text evidence="7">The sequence shown here is derived from an EMBL/GenBank/DDBJ whole genome shotgun (WGS) entry which is preliminary data.</text>
</comment>
<feature type="domain" description="Cytochrome c" evidence="6">
    <location>
        <begin position="312"/>
        <end position="401"/>
    </location>
</feature>
<evidence type="ECO:0000256" key="1">
    <source>
        <dbReference type="ARBA" id="ARBA00022617"/>
    </source>
</evidence>
<feature type="transmembrane region" description="Helical" evidence="5">
    <location>
        <begin position="88"/>
        <end position="111"/>
    </location>
</feature>
<dbReference type="GO" id="GO:0020037">
    <property type="term" value="F:heme binding"/>
    <property type="evidence" value="ECO:0007669"/>
    <property type="project" value="InterPro"/>
</dbReference>
<dbReference type="InterPro" id="IPR009056">
    <property type="entry name" value="Cyt_c-like_dom"/>
</dbReference>
<keyword evidence="5" id="KW-1133">Transmembrane helix</keyword>
<keyword evidence="5" id="KW-0472">Membrane</keyword>
<feature type="transmembrane region" description="Helical" evidence="5">
    <location>
        <begin position="152"/>
        <end position="168"/>
    </location>
</feature>
<sequence>MEGYILDWANLLLRWVHVITAIAWIGSSFYFVWLDNSLTRPTDPDLQEKGVGGELWAVHGGGFYNPQKYLTAPKTLPENLHWFYWESYSTWMTGFGLLVVLYLFNASTFLIDKNVYDMSPGAAVGLALSYLAAGWVVYDVICRVFGKSDKTVGVLVAIYVAVAAYVACHLFSGRAAFLLTGAMIATIMSANVLVWIIPGQRKVVAALRAGQPVDPVHGKNAKQRSVHNTYFTLPVLFAMLSNHYSMTYSYKYNWAALILIMLAGVLIRQFFILKHKGKINVAWPAAGVAVLAVVAVLIAPQPRPTVAKAEGGDAAAAATAVSFAKVQEVVNARCVQCHAEQPKMMPTAAKGIKLDTAEDIKAHAQLIYQQAVQQKAMPLGNVTQITDDERALLGQWFEGGAKTTN</sequence>
<dbReference type="Pfam" id="PF06181">
    <property type="entry name" value="Urate_ox_N"/>
    <property type="match status" value="1"/>
</dbReference>
<dbReference type="SUPFAM" id="SSF46626">
    <property type="entry name" value="Cytochrome c"/>
    <property type="match status" value="1"/>
</dbReference>
<evidence type="ECO:0000313" key="8">
    <source>
        <dbReference type="Proteomes" id="UP000255165"/>
    </source>
</evidence>
<organism evidence="7 8">
    <name type="scientific">Cupriavidus lacunae</name>
    <dbReference type="NCBI Taxonomy" id="2666307"/>
    <lineage>
        <taxon>Bacteria</taxon>
        <taxon>Pseudomonadati</taxon>
        <taxon>Pseudomonadota</taxon>
        <taxon>Betaproteobacteria</taxon>
        <taxon>Burkholderiales</taxon>
        <taxon>Burkholderiaceae</taxon>
        <taxon>Cupriavidus</taxon>
    </lineage>
</organism>